<dbReference type="Proteomes" id="UP001160148">
    <property type="component" value="Unassembled WGS sequence"/>
</dbReference>
<organism evidence="2 3">
    <name type="scientific">Macrosiphum euphorbiae</name>
    <name type="common">potato aphid</name>
    <dbReference type="NCBI Taxonomy" id="13131"/>
    <lineage>
        <taxon>Eukaryota</taxon>
        <taxon>Metazoa</taxon>
        <taxon>Ecdysozoa</taxon>
        <taxon>Arthropoda</taxon>
        <taxon>Hexapoda</taxon>
        <taxon>Insecta</taxon>
        <taxon>Pterygota</taxon>
        <taxon>Neoptera</taxon>
        <taxon>Paraneoptera</taxon>
        <taxon>Hemiptera</taxon>
        <taxon>Sternorrhyncha</taxon>
        <taxon>Aphidomorpha</taxon>
        <taxon>Aphidoidea</taxon>
        <taxon>Aphididae</taxon>
        <taxon>Macrosiphini</taxon>
        <taxon>Macrosiphum</taxon>
    </lineage>
</organism>
<dbReference type="EMBL" id="CARXXK010000002">
    <property type="protein sequence ID" value="CAI6354400.1"/>
    <property type="molecule type" value="Genomic_DNA"/>
</dbReference>
<evidence type="ECO:0000259" key="1">
    <source>
        <dbReference type="Pfam" id="PF05018"/>
    </source>
</evidence>
<reference evidence="2 3" key="1">
    <citation type="submission" date="2023-01" db="EMBL/GenBank/DDBJ databases">
        <authorList>
            <person name="Whitehead M."/>
        </authorList>
    </citation>
    <scope>NUCLEOTIDE SEQUENCE [LARGE SCALE GENOMIC DNA]</scope>
</reference>
<evidence type="ECO:0000313" key="2">
    <source>
        <dbReference type="EMBL" id="CAI6354400.1"/>
    </source>
</evidence>
<name>A0AAV0WF21_9HEMI</name>
<dbReference type="AlphaFoldDB" id="A0AAV0WF21"/>
<sequence>MKQIQDDQMKSNVLQIQSKNVNACCMTCPVNPKDSMGIRLPYVTLIVKNLGQFFTFEITILDSENIRRRFRMSSYHMKKKLSTFMVTMPVSMNMGWNQLHMNLAEFTITSFNTTYVETVCIKVHANCRLRRIYFSDQLYIDDQLPKSYINRMHRTIDLREEPKYLMRKKAANVDKKSTTDKL</sequence>
<accession>A0AAV0WF21</accession>
<dbReference type="InterPro" id="IPR040441">
    <property type="entry name" value="CFA20/CFAP20DC"/>
</dbReference>
<feature type="domain" description="CFA20" evidence="1">
    <location>
        <begin position="1"/>
        <end position="149"/>
    </location>
</feature>
<dbReference type="Pfam" id="PF05018">
    <property type="entry name" value="CFA20_dom"/>
    <property type="match status" value="1"/>
</dbReference>
<comment type="caution">
    <text evidence="2">The sequence shown here is derived from an EMBL/GenBank/DDBJ whole genome shotgun (WGS) entry which is preliminary data.</text>
</comment>
<keyword evidence="3" id="KW-1185">Reference proteome</keyword>
<protein>
    <recommendedName>
        <fullName evidence="1">CFA20 domain-containing protein</fullName>
    </recommendedName>
</protein>
<proteinExistence type="predicted"/>
<dbReference type="InterPro" id="IPR007714">
    <property type="entry name" value="CFA20_dom"/>
</dbReference>
<gene>
    <name evidence="2" type="ORF">MEUPH1_LOCUS10410</name>
</gene>
<dbReference type="PANTHER" id="PTHR12458">
    <property type="entry name" value="ORF PROTEIN"/>
    <property type="match status" value="1"/>
</dbReference>
<evidence type="ECO:0000313" key="3">
    <source>
        <dbReference type="Proteomes" id="UP001160148"/>
    </source>
</evidence>